<dbReference type="VEuPathDB" id="VectorBase:GPPI020158"/>
<dbReference type="AlphaFoldDB" id="A0A1B0B641"/>
<feature type="transmembrane region" description="Helical" evidence="1">
    <location>
        <begin position="12"/>
        <end position="30"/>
    </location>
</feature>
<keyword evidence="1" id="KW-0472">Membrane</keyword>
<keyword evidence="3" id="KW-1185">Reference proteome</keyword>
<evidence type="ECO:0000313" key="2">
    <source>
        <dbReference type="EnsemblMetazoa" id="GPPI020158-PA"/>
    </source>
</evidence>
<reference evidence="3" key="1">
    <citation type="submission" date="2015-01" db="EMBL/GenBank/DDBJ databases">
        <authorList>
            <person name="Aksoy S."/>
            <person name="Warren W."/>
            <person name="Wilson R.K."/>
        </authorList>
    </citation>
    <scope>NUCLEOTIDE SEQUENCE [LARGE SCALE GENOMIC DNA]</scope>
    <source>
        <strain evidence="3">IAEA</strain>
    </source>
</reference>
<name>A0A1B0B641_9MUSC</name>
<dbReference type="Proteomes" id="UP000092460">
    <property type="component" value="Unassembled WGS sequence"/>
</dbReference>
<reference evidence="2" key="2">
    <citation type="submission" date="2020-05" db="UniProtKB">
        <authorList>
            <consortium name="EnsemblMetazoa"/>
        </authorList>
    </citation>
    <scope>IDENTIFICATION</scope>
    <source>
        <strain evidence="2">IAEA</strain>
    </source>
</reference>
<evidence type="ECO:0000256" key="1">
    <source>
        <dbReference type="SAM" id="Phobius"/>
    </source>
</evidence>
<dbReference type="EMBL" id="JXJN01008977">
    <property type="status" value="NOT_ANNOTATED_CDS"/>
    <property type="molecule type" value="Genomic_DNA"/>
</dbReference>
<keyword evidence="1" id="KW-0812">Transmembrane</keyword>
<sequence length="155" mass="18387">MRLYELGIYKNGRAMVWMNVSSLWVGMTVVNSWHKYRGTCTVRLITVGVCSFFLQKILLLLTNNRALISKSMLLLWRSHINLPEKYIHRYHSAETVNLEVFAFCMRSFQVLYLELVWRVIEVELYLRIRLTATIALRLYAEDLLIFIRFTVADYV</sequence>
<organism evidence="2 3">
    <name type="scientific">Glossina palpalis gambiensis</name>
    <dbReference type="NCBI Taxonomy" id="67801"/>
    <lineage>
        <taxon>Eukaryota</taxon>
        <taxon>Metazoa</taxon>
        <taxon>Ecdysozoa</taxon>
        <taxon>Arthropoda</taxon>
        <taxon>Hexapoda</taxon>
        <taxon>Insecta</taxon>
        <taxon>Pterygota</taxon>
        <taxon>Neoptera</taxon>
        <taxon>Endopterygota</taxon>
        <taxon>Diptera</taxon>
        <taxon>Brachycera</taxon>
        <taxon>Muscomorpha</taxon>
        <taxon>Hippoboscoidea</taxon>
        <taxon>Glossinidae</taxon>
        <taxon>Glossina</taxon>
    </lineage>
</organism>
<protein>
    <submittedName>
        <fullName evidence="2">Uncharacterized protein</fullName>
    </submittedName>
</protein>
<proteinExistence type="predicted"/>
<dbReference type="EnsemblMetazoa" id="GPPI020158-RA">
    <property type="protein sequence ID" value="GPPI020158-PA"/>
    <property type="gene ID" value="GPPI020158"/>
</dbReference>
<keyword evidence="1" id="KW-1133">Transmembrane helix</keyword>
<feature type="transmembrane region" description="Helical" evidence="1">
    <location>
        <begin position="42"/>
        <end position="62"/>
    </location>
</feature>
<accession>A0A1B0B641</accession>
<evidence type="ECO:0000313" key="3">
    <source>
        <dbReference type="Proteomes" id="UP000092460"/>
    </source>
</evidence>